<feature type="transmembrane region" description="Helical" evidence="1">
    <location>
        <begin position="122"/>
        <end position="140"/>
    </location>
</feature>
<feature type="transmembrane region" description="Helical" evidence="1">
    <location>
        <begin position="175"/>
        <end position="194"/>
    </location>
</feature>
<dbReference type="AlphaFoldDB" id="A0A2T2X869"/>
<name>A0A2T2X869_9FIRM</name>
<keyword evidence="1" id="KW-0472">Membrane</keyword>
<evidence type="ECO:0000313" key="3">
    <source>
        <dbReference type="Proteomes" id="UP000242699"/>
    </source>
</evidence>
<feature type="transmembrane region" description="Helical" evidence="1">
    <location>
        <begin position="96"/>
        <end position="116"/>
    </location>
</feature>
<comment type="caution">
    <text evidence="2">The sequence shown here is derived from an EMBL/GenBank/DDBJ whole genome shotgun (WGS) entry which is preliminary data.</text>
</comment>
<accession>A0A2T2X869</accession>
<evidence type="ECO:0000313" key="2">
    <source>
        <dbReference type="EMBL" id="PSR30704.1"/>
    </source>
</evidence>
<gene>
    <name evidence="2" type="ORF">C7B43_05280</name>
</gene>
<feature type="transmembrane region" description="Helical" evidence="1">
    <location>
        <begin position="6"/>
        <end position="24"/>
    </location>
</feature>
<dbReference type="Proteomes" id="UP000242699">
    <property type="component" value="Unassembled WGS sequence"/>
</dbReference>
<organism evidence="2 3">
    <name type="scientific">Sulfobacillus benefaciens</name>
    <dbReference type="NCBI Taxonomy" id="453960"/>
    <lineage>
        <taxon>Bacteria</taxon>
        <taxon>Bacillati</taxon>
        <taxon>Bacillota</taxon>
        <taxon>Clostridia</taxon>
        <taxon>Eubacteriales</taxon>
        <taxon>Clostridiales Family XVII. Incertae Sedis</taxon>
        <taxon>Sulfobacillus</taxon>
    </lineage>
</organism>
<dbReference type="EMBL" id="PXYT01000008">
    <property type="protein sequence ID" value="PSR30704.1"/>
    <property type="molecule type" value="Genomic_DNA"/>
</dbReference>
<keyword evidence="1" id="KW-0812">Transmembrane</keyword>
<feature type="transmembrane region" description="Helical" evidence="1">
    <location>
        <begin position="152"/>
        <end position="169"/>
    </location>
</feature>
<protein>
    <submittedName>
        <fullName evidence="2">Uncharacterized protein</fullName>
    </submittedName>
</protein>
<keyword evidence="1" id="KW-1133">Transmembrane helix</keyword>
<proteinExistence type="predicted"/>
<feature type="transmembrane region" description="Helical" evidence="1">
    <location>
        <begin position="58"/>
        <end position="76"/>
    </location>
</feature>
<reference evidence="2 3" key="1">
    <citation type="journal article" date="2014" name="BMC Genomics">
        <title>Comparison of environmental and isolate Sulfobacillus genomes reveals diverse carbon, sulfur, nitrogen, and hydrogen metabolisms.</title>
        <authorList>
            <person name="Justice N.B."/>
            <person name="Norman A."/>
            <person name="Brown C.T."/>
            <person name="Singh A."/>
            <person name="Thomas B.C."/>
            <person name="Banfield J.F."/>
        </authorList>
    </citation>
    <scope>NUCLEOTIDE SEQUENCE [LARGE SCALE GENOMIC DNA]</scope>
    <source>
        <strain evidence="2">AMDSBA1</strain>
    </source>
</reference>
<feature type="transmembrane region" description="Helical" evidence="1">
    <location>
        <begin position="36"/>
        <end position="52"/>
    </location>
</feature>
<sequence>MSETLVLRVTVSAMWVFTVIMILVKNNRSARILYRLNALTQAVLLAFLALFLNQNGLWVSAGLVLTVKAFGVPRVMRSGSYVVERDYSAHSPVGMAFALIITVAVTIFGFLVGQQLHGYQPVVQSILWGTWLVALFQMILRYEIWSEAWGLLNFEIVTSSLAVLLITTFPLVPDILVDAVAIGMALLLTAYMALMRSQYDSVDVRKAGELKG</sequence>
<evidence type="ECO:0000256" key="1">
    <source>
        <dbReference type="SAM" id="Phobius"/>
    </source>
</evidence>